<comment type="caution">
    <text evidence="1">The sequence shown here is derived from an EMBL/GenBank/DDBJ whole genome shotgun (WGS) entry which is preliminary data.</text>
</comment>
<dbReference type="EMBL" id="LVYI01000004">
    <property type="protein sequence ID" value="OAP59760.1"/>
    <property type="molecule type" value="Genomic_DNA"/>
</dbReference>
<dbReference type="Proteomes" id="UP000078343">
    <property type="component" value="Unassembled WGS sequence"/>
</dbReference>
<protein>
    <recommendedName>
        <fullName evidence="3">SnoaL-like domain-containing protein</fullName>
    </recommendedName>
</protein>
<dbReference type="OrthoDB" id="4137584at2759"/>
<evidence type="ECO:0000313" key="1">
    <source>
        <dbReference type="EMBL" id="OAP59760.1"/>
    </source>
</evidence>
<dbReference type="AlphaFoldDB" id="A0A178ZIZ1"/>
<dbReference type="RefSeq" id="XP_018693127.1">
    <property type="nucleotide sequence ID" value="XM_018836274.1"/>
</dbReference>
<sequence>MYARDPYTFANASHVPTDVLRLITTILKSWDQATTDYKYTTVFHPHGILHVAPEPAVGEAAMKRLHDDMVHPINGPIVALQHYLDRVFMLAGPPEGEKTEFVSTGKLTSVLKSGEEVTSDYATWIVASPDASGELKVELLRVFSDTSELMKKIGAMMAAKS</sequence>
<evidence type="ECO:0008006" key="3">
    <source>
        <dbReference type="Google" id="ProtNLM"/>
    </source>
</evidence>
<organism evidence="1 2">
    <name type="scientific">Fonsecaea erecta</name>
    <dbReference type="NCBI Taxonomy" id="1367422"/>
    <lineage>
        <taxon>Eukaryota</taxon>
        <taxon>Fungi</taxon>
        <taxon>Dikarya</taxon>
        <taxon>Ascomycota</taxon>
        <taxon>Pezizomycotina</taxon>
        <taxon>Eurotiomycetes</taxon>
        <taxon>Chaetothyriomycetidae</taxon>
        <taxon>Chaetothyriales</taxon>
        <taxon>Herpotrichiellaceae</taxon>
        <taxon>Fonsecaea</taxon>
    </lineage>
</organism>
<accession>A0A178ZIZ1</accession>
<gene>
    <name evidence="1" type="ORF">AYL99_04762</name>
</gene>
<evidence type="ECO:0000313" key="2">
    <source>
        <dbReference type="Proteomes" id="UP000078343"/>
    </source>
</evidence>
<proteinExistence type="predicted"/>
<dbReference type="GeneID" id="30008930"/>
<name>A0A178ZIZ1_9EURO</name>
<reference evidence="1 2" key="1">
    <citation type="submission" date="2016-04" db="EMBL/GenBank/DDBJ databases">
        <title>Draft genome of Fonsecaea erecta CBS 125763.</title>
        <authorList>
            <person name="Weiss V.A."/>
            <person name="Vicente V.A."/>
            <person name="Raittz R.T."/>
            <person name="Moreno L.F."/>
            <person name="De Souza E.M."/>
            <person name="Pedrosa F.O."/>
            <person name="Steffens M.B."/>
            <person name="Faoro H."/>
            <person name="Tadra-Sfeir M.Z."/>
            <person name="Najafzadeh M.J."/>
            <person name="Felipe M.S."/>
            <person name="Teixeira M."/>
            <person name="Sun J."/>
            <person name="Xi L."/>
            <person name="Gomes R."/>
            <person name="De Azevedo C.M."/>
            <person name="Salgado C.G."/>
            <person name="Da Silva M.B."/>
            <person name="Nascimento M.F."/>
            <person name="Queiroz-Telles F."/>
            <person name="Attili D.S."/>
            <person name="Gorbushina A."/>
        </authorList>
    </citation>
    <scope>NUCLEOTIDE SEQUENCE [LARGE SCALE GENOMIC DNA]</scope>
    <source>
        <strain evidence="1 2">CBS 125763</strain>
    </source>
</reference>
<keyword evidence="2" id="KW-1185">Reference proteome</keyword>